<protein>
    <submittedName>
        <fullName evidence="1">Uncharacterized protein</fullName>
    </submittedName>
</protein>
<dbReference type="KEGG" id="uvi:66062539"/>
<dbReference type="GeneID" id="66062539"/>
<sequence length="73" mass="8418">METCKPAMIRHLPRFVTHWKYLCKLTYSSLSLFTIVEQSQPWGHVATDDSVVNDATRFTKTVKDPVPIRNVPD</sequence>
<name>A0A8E5HLM1_USTVR</name>
<dbReference type="RefSeq" id="XP_042995193.1">
    <property type="nucleotide sequence ID" value="XM_043139259.1"/>
</dbReference>
<dbReference type="Proteomes" id="UP000027002">
    <property type="component" value="Chromosome 1"/>
</dbReference>
<proteinExistence type="predicted"/>
<evidence type="ECO:0000313" key="1">
    <source>
        <dbReference type="EMBL" id="QUC17520.1"/>
    </source>
</evidence>
<accession>A0A8E5HLM1</accession>
<gene>
    <name evidence="1" type="ORF">UV8b_01761</name>
</gene>
<dbReference type="AlphaFoldDB" id="A0A8E5HLM1"/>
<dbReference type="EMBL" id="CP072753">
    <property type="protein sequence ID" value="QUC17520.1"/>
    <property type="molecule type" value="Genomic_DNA"/>
</dbReference>
<keyword evidence="2" id="KW-1185">Reference proteome</keyword>
<reference evidence="1" key="1">
    <citation type="submission" date="2020-03" db="EMBL/GenBank/DDBJ databases">
        <title>A mixture of massive structural variations and highly conserved coding sequences in Ustilaginoidea virens genome.</title>
        <authorList>
            <person name="Zhang K."/>
            <person name="Zhao Z."/>
            <person name="Zhang Z."/>
            <person name="Li Y."/>
            <person name="Hsiang T."/>
            <person name="Sun W."/>
        </authorList>
    </citation>
    <scope>NUCLEOTIDE SEQUENCE</scope>
    <source>
        <strain evidence="1">UV-8b</strain>
    </source>
</reference>
<organism evidence="1 2">
    <name type="scientific">Ustilaginoidea virens</name>
    <name type="common">Rice false smut fungus</name>
    <name type="synonym">Villosiclava virens</name>
    <dbReference type="NCBI Taxonomy" id="1159556"/>
    <lineage>
        <taxon>Eukaryota</taxon>
        <taxon>Fungi</taxon>
        <taxon>Dikarya</taxon>
        <taxon>Ascomycota</taxon>
        <taxon>Pezizomycotina</taxon>
        <taxon>Sordariomycetes</taxon>
        <taxon>Hypocreomycetidae</taxon>
        <taxon>Hypocreales</taxon>
        <taxon>Clavicipitaceae</taxon>
        <taxon>Ustilaginoidea</taxon>
    </lineage>
</organism>
<evidence type="ECO:0000313" key="2">
    <source>
        <dbReference type="Proteomes" id="UP000027002"/>
    </source>
</evidence>